<accession>A0A4R5XF47</accession>
<dbReference type="Proteomes" id="UP000294933">
    <property type="component" value="Unassembled WGS sequence"/>
</dbReference>
<gene>
    <name evidence="2" type="ORF">BD410DRAFT_758871</name>
</gene>
<dbReference type="GO" id="GO:0003726">
    <property type="term" value="F:double-stranded RNA adenosine deaminase activity"/>
    <property type="evidence" value="ECO:0007669"/>
    <property type="project" value="TreeGrafter"/>
</dbReference>
<feature type="domain" description="A to I editase" evidence="1">
    <location>
        <begin position="52"/>
        <end position="397"/>
    </location>
</feature>
<dbReference type="OrthoDB" id="10268011at2759"/>
<dbReference type="PANTHER" id="PTHR10910:SF62">
    <property type="entry name" value="AT07585P-RELATED"/>
    <property type="match status" value="1"/>
</dbReference>
<proteinExistence type="predicted"/>
<protein>
    <submittedName>
        <fullName evidence="2">Adenosine deaminase/editase</fullName>
    </submittedName>
</protein>
<dbReference type="GO" id="GO:0008251">
    <property type="term" value="F:tRNA-specific adenosine deaminase activity"/>
    <property type="evidence" value="ECO:0007669"/>
    <property type="project" value="TreeGrafter"/>
</dbReference>
<dbReference type="PANTHER" id="PTHR10910">
    <property type="entry name" value="EUKARYOTE SPECIFIC DSRNA BINDING PROTEIN"/>
    <property type="match status" value="1"/>
</dbReference>
<dbReference type="SMART" id="SM00552">
    <property type="entry name" value="ADEAMc"/>
    <property type="match status" value="1"/>
</dbReference>
<dbReference type="GO" id="GO:0005737">
    <property type="term" value="C:cytoplasm"/>
    <property type="evidence" value="ECO:0007669"/>
    <property type="project" value="TreeGrafter"/>
</dbReference>
<evidence type="ECO:0000259" key="1">
    <source>
        <dbReference type="PROSITE" id="PS50141"/>
    </source>
</evidence>
<dbReference type="PROSITE" id="PS50141">
    <property type="entry name" value="A_DEAMIN_EDITASE"/>
    <property type="match status" value="1"/>
</dbReference>
<dbReference type="GO" id="GO:0006396">
    <property type="term" value="P:RNA processing"/>
    <property type="evidence" value="ECO:0007669"/>
    <property type="project" value="InterPro"/>
</dbReference>
<dbReference type="EMBL" id="ML170156">
    <property type="protein sequence ID" value="TDL29774.1"/>
    <property type="molecule type" value="Genomic_DNA"/>
</dbReference>
<dbReference type="InterPro" id="IPR002466">
    <property type="entry name" value="A_deamin"/>
</dbReference>
<dbReference type="VEuPathDB" id="FungiDB:BD410DRAFT_758871"/>
<dbReference type="GO" id="GO:0003725">
    <property type="term" value="F:double-stranded RNA binding"/>
    <property type="evidence" value="ECO:0007669"/>
    <property type="project" value="TreeGrafter"/>
</dbReference>
<organism evidence="2 3">
    <name type="scientific">Rickenella mellea</name>
    <dbReference type="NCBI Taxonomy" id="50990"/>
    <lineage>
        <taxon>Eukaryota</taxon>
        <taxon>Fungi</taxon>
        <taxon>Dikarya</taxon>
        <taxon>Basidiomycota</taxon>
        <taxon>Agaricomycotina</taxon>
        <taxon>Agaricomycetes</taxon>
        <taxon>Hymenochaetales</taxon>
        <taxon>Rickenellaceae</taxon>
        <taxon>Rickenella</taxon>
    </lineage>
</organism>
<keyword evidence="3" id="KW-1185">Reference proteome</keyword>
<name>A0A4R5XF47_9AGAM</name>
<dbReference type="AlphaFoldDB" id="A0A4R5XF47"/>
<dbReference type="GO" id="GO:0005730">
    <property type="term" value="C:nucleolus"/>
    <property type="evidence" value="ECO:0007669"/>
    <property type="project" value="TreeGrafter"/>
</dbReference>
<dbReference type="Pfam" id="PF02137">
    <property type="entry name" value="A_deamin"/>
    <property type="match status" value="1"/>
</dbReference>
<evidence type="ECO:0000313" key="3">
    <source>
        <dbReference type="Proteomes" id="UP000294933"/>
    </source>
</evidence>
<dbReference type="GO" id="GO:0006382">
    <property type="term" value="P:adenosine to inosine editing"/>
    <property type="evidence" value="ECO:0007669"/>
    <property type="project" value="TreeGrafter"/>
</dbReference>
<dbReference type="STRING" id="50990.A0A4R5XF47"/>
<sequence length="414" mass="45655">MDSDVATLVDHIHHLYAKTKYKPSTPHQFTILAAFALNLADSSESSSWKVISLATGAKCLPTLRFPVAGDALHDSHAEVLARRGAVSWFYREIQRCAAGHKSTWIETHPNRPTWRLTPGVALYMYVSTLPCGDASTRFLAHTQDPTTAASMSLVTFSPLPPTSASRGRTDFSRLGALRTKPSRADAPPTMCMTCADKMALWSVVGVQGALASVLLEPVYIYAVVIGDVQEELRDVVRGDCERAWRDRLGTVDGLQEPYSLRTPEIHFTPKPFVYSRNSLEAQSPHFPPASASNESLCWIADTPNSHEVLAGGIRRGVSAKNRSRPAHRPQLCKASLFALHLDTLSTLDRPLPPEDMTYFDLKHIAFTNGYQHAKDALRGKGRVFEGWIVSGRPWESFDMRGVLHPSENPAVDGN</sequence>
<reference evidence="2 3" key="1">
    <citation type="submission" date="2018-06" db="EMBL/GenBank/DDBJ databases">
        <title>A transcriptomic atlas of mushroom development highlights an independent origin of complex multicellularity.</title>
        <authorList>
            <consortium name="DOE Joint Genome Institute"/>
            <person name="Krizsan K."/>
            <person name="Almasi E."/>
            <person name="Merenyi Z."/>
            <person name="Sahu N."/>
            <person name="Viragh M."/>
            <person name="Koszo T."/>
            <person name="Mondo S."/>
            <person name="Kiss B."/>
            <person name="Balint B."/>
            <person name="Kues U."/>
            <person name="Barry K."/>
            <person name="Hegedus J.C."/>
            <person name="Henrissat B."/>
            <person name="Johnson J."/>
            <person name="Lipzen A."/>
            <person name="Ohm R."/>
            <person name="Nagy I."/>
            <person name="Pangilinan J."/>
            <person name="Yan J."/>
            <person name="Xiong Y."/>
            <person name="Grigoriev I.V."/>
            <person name="Hibbett D.S."/>
            <person name="Nagy L.G."/>
        </authorList>
    </citation>
    <scope>NUCLEOTIDE SEQUENCE [LARGE SCALE GENOMIC DNA]</scope>
    <source>
        <strain evidence="2 3">SZMC22713</strain>
    </source>
</reference>
<evidence type="ECO:0000313" key="2">
    <source>
        <dbReference type="EMBL" id="TDL29774.1"/>
    </source>
</evidence>